<organism evidence="6 7">
    <name type="scientific">Paraburkholderia panacisoli</name>
    <dbReference type="NCBI Taxonomy" id="2603818"/>
    <lineage>
        <taxon>Bacteria</taxon>
        <taxon>Pseudomonadati</taxon>
        <taxon>Pseudomonadota</taxon>
        <taxon>Betaproteobacteria</taxon>
        <taxon>Burkholderiales</taxon>
        <taxon>Burkholderiaceae</taxon>
        <taxon>Paraburkholderia</taxon>
    </lineage>
</organism>
<keyword evidence="7" id="KW-1185">Reference proteome</keyword>
<evidence type="ECO:0000259" key="5">
    <source>
        <dbReference type="Pfam" id="PF00171"/>
    </source>
</evidence>
<sequence length="491" mass="52617">MHTFLNYYDGRDVAALSGGVFETINPTTGQPWGIFALSAAADVDAAARAADLAFNGEWGRISHTRRGRLLMQLGDRIWENAERLAALDTAQNGKIYVEVVAQIKAMRDWMYYYGGLADKIEGAVIPLDQTSVLNYTLREALGVVGVIVPWNSPIFLTVMSIAPALAAGNTVIIKPSEVTSASAIELAKLAIEAGLPKGVLNVLTGLREAGEALVAHPAVQKICFTGSDAAGRAIAARAGERLVSCTLELGGKSPNIFFEDIDLDQAETGVLAGIFAATGQTCIAGSRAYVHTSIYEALVERVVKRARAIRVGDPMASHTQMGPVSTEAQLRKDETMVQRAIDDGAELLCGGDRVTVPGCEGGFFYQPTILQNSAPSSELMQQEVFGPVLAITPFSDEDDIVAMANGTIYGLGAGIWTRDIKRAHQLARRIKAGTVWINTYRAMNYASPFGGMKASGIGRQNGIEAINQYLQTKSVWCELGETIADPFIMKV</sequence>
<feature type="active site" evidence="3">
    <location>
        <position position="248"/>
    </location>
</feature>
<dbReference type="InterPro" id="IPR016163">
    <property type="entry name" value="Ald_DH_C"/>
</dbReference>
<evidence type="ECO:0000256" key="3">
    <source>
        <dbReference type="PROSITE-ProRule" id="PRU10007"/>
    </source>
</evidence>
<keyword evidence="2 4" id="KW-0560">Oxidoreductase</keyword>
<dbReference type="FunFam" id="3.40.309.10:FF:000012">
    <property type="entry name" value="Betaine aldehyde dehydrogenase"/>
    <property type="match status" value="1"/>
</dbReference>
<dbReference type="GO" id="GO:0016620">
    <property type="term" value="F:oxidoreductase activity, acting on the aldehyde or oxo group of donors, NAD or NADP as acceptor"/>
    <property type="evidence" value="ECO:0007669"/>
    <property type="project" value="InterPro"/>
</dbReference>
<dbReference type="Gene3D" id="3.40.309.10">
    <property type="entry name" value="Aldehyde Dehydrogenase, Chain A, domain 2"/>
    <property type="match status" value="1"/>
</dbReference>
<feature type="domain" description="Aldehyde dehydrogenase" evidence="5">
    <location>
        <begin position="20"/>
        <end position="475"/>
    </location>
</feature>
<name>A0A5B0GKU6_9BURK</name>
<accession>A0A5B0GKU6</accession>
<reference evidence="6 7" key="1">
    <citation type="submission" date="2019-08" db="EMBL/GenBank/DDBJ databases">
        <title>Paraburkholderia sp. DCY113.</title>
        <authorList>
            <person name="Kang J."/>
        </authorList>
    </citation>
    <scope>NUCLEOTIDE SEQUENCE [LARGE SCALE GENOMIC DNA]</scope>
    <source>
        <strain evidence="6 7">DCY113</strain>
    </source>
</reference>
<dbReference type="Pfam" id="PF00171">
    <property type="entry name" value="Aldedh"/>
    <property type="match status" value="1"/>
</dbReference>
<dbReference type="CDD" id="cd07114">
    <property type="entry name" value="ALDH_DhaS"/>
    <property type="match status" value="1"/>
</dbReference>
<dbReference type="PROSITE" id="PS00687">
    <property type="entry name" value="ALDEHYDE_DEHYDR_GLU"/>
    <property type="match status" value="1"/>
</dbReference>
<evidence type="ECO:0000313" key="6">
    <source>
        <dbReference type="EMBL" id="KAA1004074.1"/>
    </source>
</evidence>
<evidence type="ECO:0000256" key="2">
    <source>
        <dbReference type="ARBA" id="ARBA00023002"/>
    </source>
</evidence>
<dbReference type="SUPFAM" id="SSF53720">
    <property type="entry name" value="ALDH-like"/>
    <property type="match status" value="1"/>
</dbReference>
<dbReference type="Gene3D" id="3.40.605.10">
    <property type="entry name" value="Aldehyde Dehydrogenase, Chain A, domain 1"/>
    <property type="match status" value="1"/>
</dbReference>
<dbReference type="RefSeq" id="WP_149674055.1">
    <property type="nucleotide sequence ID" value="NZ_VTUZ01000030.1"/>
</dbReference>
<evidence type="ECO:0000313" key="7">
    <source>
        <dbReference type="Proteomes" id="UP000325273"/>
    </source>
</evidence>
<comment type="similarity">
    <text evidence="1 4">Belongs to the aldehyde dehydrogenase family.</text>
</comment>
<dbReference type="Proteomes" id="UP000325273">
    <property type="component" value="Unassembled WGS sequence"/>
</dbReference>
<dbReference type="AlphaFoldDB" id="A0A5B0GKU6"/>
<gene>
    <name evidence="6" type="ORF">FVF58_33620</name>
</gene>
<proteinExistence type="inferred from homology"/>
<dbReference type="PANTHER" id="PTHR11699">
    <property type="entry name" value="ALDEHYDE DEHYDROGENASE-RELATED"/>
    <property type="match status" value="1"/>
</dbReference>
<protein>
    <submittedName>
        <fullName evidence="6">Aldehyde dehydrogenase</fullName>
    </submittedName>
</protein>
<dbReference type="InterPro" id="IPR016160">
    <property type="entry name" value="Ald_DH_CS_CYS"/>
</dbReference>
<dbReference type="FunFam" id="3.40.605.10:FF:000007">
    <property type="entry name" value="NAD/NADP-dependent betaine aldehyde dehydrogenase"/>
    <property type="match status" value="1"/>
</dbReference>
<evidence type="ECO:0000256" key="4">
    <source>
        <dbReference type="RuleBase" id="RU003345"/>
    </source>
</evidence>
<dbReference type="InterPro" id="IPR029510">
    <property type="entry name" value="Ald_DH_CS_GLU"/>
</dbReference>
<dbReference type="EMBL" id="VTUZ01000030">
    <property type="protein sequence ID" value="KAA1004074.1"/>
    <property type="molecule type" value="Genomic_DNA"/>
</dbReference>
<dbReference type="PROSITE" id="PS00070">
    <property type="entry name" value="ALDEHYDE_DEHYDR_CYS"/>
    <property type="match status" value="1"/>
</dbReference>
<comment type="caution">
    <text evidence="6">The sequence shown here is derived from an EMBL/GenBank/DDBJ whole genome shotgun (WGS) entry which is preliminary data.</text>
</comment>
<dbReference type="InterPro" id="IPR016162">
    <property type="entry name" value="Ald_DH_N"/>
</dbReference>
<dbReference type="InterPro" id="IPR016161">
    <property type="entry name" value="Ald_DH/histidinol_DH"/>
</dbReference>
<dbReference type="InterPro" id="IPR015590">
    <property type="entry name" value="Aldehyde_DH_dom"/>
</dbReference>
<evidence type="ECO:0000256" key="1">
    <source>
        <dbReference type="ARBA" id="ARBA00009986"/>
    </source>
</evidence>